<comment type="similarity">
    <text evidence="1 2">Belongs to the OprB family.</text>
</comment>
<organism evidence="3 4">
    <name type="scientific">Chamaesiphon polymorphus CCALA 037</name>
    <dbReference type="NCBI Taxonomy" id="2107692"/>
    <lineage>
        <taxon>Bacteria</taxon>
        <taxon>Bacillati</taxon>
        <taxon>Cyanobacteriota</taxon>
        <taxon>Cyanophyceae</taxon>
        <taxon>Gomontiellales</taxon>
        <taxon>Chamaesiphonaceae</taxon>
        <taxon>Chamaesiphon</taxon>
    </lineage>
</organism>
<dbReference type="PANTHER" id="PTHR43308:SF1">
    <property type="entry name" value="OUTER MEMBRANE PROTEIN ALPHA"/>
    <property type="match status" value="1"/>
</dbReference>
<dbReference type="InterPro" id="IPR047684">
    <property type="entry name" value="Por_som-like"/>
</dbReference>
<dbReference type="GO" id="GO:0016020">
    <property type="term" value="C:membrane"/>
    <property type="evidence" value="ECO:0007669"/>
    <property type="project" value="InterPro"/>
</dbReference>
<dbReference type="Gene3D" id="2.40.160.180">
    <property type="entry name" value="Carbohydrate-selective porin OprB"/>
    <property type="match status" value="1"/>
</dbReference>
<dbReference type="PANTHER" id="PTHR43308">
    <property type="entry name" value="OUTER MEMBRANE PROTEIN ALPHA-RELATED"/>
    <property type="match status" value="1"/>
</dbReference>
<dbReference type="GO" id="GO:0015288">
    <property type="term" value="F:porin activity"/>
    <property type="evidence" value="ECO:0007669"/>
    <property type="project" value="InterPro"/>
</dbReference>
<comment type="caution">
    <text evidence="3">The sequence shown here is derived from an EMBL/GenBank/DDBJ whole genome shotgun (WGS) entry which is preliminary data.</text>
</comment>
<dbReference type="Proteomes" id="UP000238937">
    <property type="component" value="Unassembled WGS sequence"/>
</dbReference>
<sequence length="508" mass="55163">MLKFWHRSIAFSIAFIIFNSLGSNSVRSHETIEPNYLQQPVNIKSSDRAFRAFTSIVNRYNCLSPSTETSFDRISQIDRNNFARYLNYCTDRIKDLAGIAPTDLETLRQLQIEFATELTTLKSKLERLDTDVAKIESQQFSTTTKLTGQAIFAINAGTFGGDRIIAPRGAIVSTSQPNATSLYRVSLDLNTSFRGNDLLKIRLVAASNGSGDNAAGFLEPNFGSVLDFAVPGREQVSLGRLYYTFKPIEDLSVTVGSPMVAPDFIDRNRYANASFRDFSTAALTNNFILLPRPGGAGAAIDWKPNQSQFSARAVYIASSGSTNLPENQQFLGGGSPNDIRLFPIAGGGATGGLFGDPYLGVVELEYAPTKSIAMRLQYSGGELLGSKFQVVGVNTEVAISPQVGLFVRYGSGFYPNTTLGDIRPQYWSAGIAFQDLFVKNDLAGIGIAQPFLLSSVGNATQTNFEAFYNIPVSSSLRMTPIVQVITNPANQSSNSSIVTGTIRAVFSF</sequence>
<gene>
    <name evidence="3" type="ORF">C7B77_17740</name>
</gene>
<dbReference type="GO" id="GO:0008643">
    <property type="term" value="P:carbohydrate transport"/>
    <property type="evidence" value="ECO:0007669"/>
    <property type="project" value="InterPro"/>
</dbReference>
<dbReference type="EMBL" id="PVWO01000249">
    <property type="protein sequence ID" value="PSB54573.1"/>
    <property type="molecule type" value="Genomic_DNA"/>
</dbReference>
<dbReference type="AlphaFoldDB" id="A0A2T1GBC4"/>
<accession>A0A2T1GBC4</accession>
<evidence type="ECO:0000313" key="4">
    <source>
        <dbReference type="Proteomes" id="UP000238937"/>
    </source>
</evidence>
<reference evidence="3 4" key="1">
    <citation type="submission" date="2018-03" db="EMBL/GenBank/DDBJ databases">
        <title>The ancient ancestry and fast evolution of plastids.</title>
        <authorList>
            <person name="Moore K.R."/>
            <person name="Magnabosco C."/>
            <person name="Momper L."/>
            <person name="Gold D.A."/>
            <person name="Bosak T."/>
            <person name="Fournier G.P."/>
        </authorList>
    </citation>
    <scope>NUCLEOTIDE SEQUENCE [LARGE SCALE GENOMIC DNA]</scope>
    <source>
        <strain evidence="3 4">CCALA 037</strain>
    </source>
</reference>
<keyword evidence="4" id="KW-1185">Reference proteome</keyword>
<protein>
    <recommendedName>
        <fullName evidence="5">Porin</fullName>
    </recommendedName>
</protein>
<dbReference type="Pfam" id="PF04966">
    <property type="entry name" value="OprB"/>
    <property type="match status" value="1"/>
</dbReference>
<dbReference type="InterPro" id="IPR007049">
    <property type="entry name" value="Carb-sel_porin_OprB"/>
</dbReference>
<name>A0A2T1GBC4_9CYAN</name>
<evidence type="ECO:0008006" key="5">
    <source>
        <dbReference type="Google" id="ProtNLM"/>
    </source>
</evidence>
<proteinExistence type="inferred from homology"/>
<evidence type="ECO:0000256" key="2">
    <source>
        <dbReference type="RuleBase" id="RU363072"/>
    </source>
</evidence>
<dbReference type="OrthoDB" id="468251at2"/>
<dbReference type="NCBIfam" id="NF033921">
    <property type="entry name" value="por_somb"/>
    <property type="match status" value="1"/>
</dbReference>
<evidence type="ECO:0000256" key="1">
    <source>
        <dbReference type="ARBA" id="ARBA00008769"/>
    </source>
</evidence>
<dbReference type="InterPro" id="IPR038673">
    <property type="entry name" value="OprB_sf"/>
</dbReference>
<evidence type="ECO:0000313" key="3">
    <source>
        <dbReference type="EMBL" id="PSB54573.1"/>
    </source>
</evidence>
<dbReference type="InterPro" id="IPR051465">
    <property type="entry name" value="Cell_Envelope_Struct_Comp"/>
</dbReference>
<dbReference type="RefSeq" id="WP_106307696.1">
    <property type="nucleotide sequence ID" value="NZ_PVWO01000249.1"/>
</dbReference>